<evidence type="ECO:0000313" key="16">
    <source>
        <dbReference type="Proteomes" id="UP000631421"/>
    </source>
</evidence>
<evidence type="ECO:0000259" key="13">
    <source>
        <dbReference type="PROSITE" id="PS51192"/>
    </source>
</evidence>
<dbReference type="Pfam" id="PF00270">
    <property type="entry name" value="DEAD"/>
    <property type="match status" value="1"/>
</dbReference>
<dbReference type="CDD" id="cd17929">
    <property type="entry name" value="DEXHc_priA"/>
    <property type="match status" value="1"/>
</dbReference>
<keyword evidence="2 12" id="KW-0235">DNA replication</keyword>
<evidence type="ECO:0000259" key="14">
    <source>
        <dbReference type="PROSITE" id="PS51194"/>
    </source>
</evidence>
<dbReference type="EMBL" id="JACJPY010000002">
    <property type="protein sequence ID" value="MBD2148766.1"/>
    <property type="molecule type" value="Genomic_DNA"/>
</dbReference>
<dbReference type="NCBIfam" id="NF004066">
    <property type="entry name" value="PRK05580.1-3"/>
    <property type="match status" value="1"/>
</dbReference>
<dbReference type="InterPro" id="IPR041236">
    <property type="entry name" value="PriA_C"/>
</dbReference>
<dbReference type="GO" id="GO:0006270">
    <property type="term" value="P:DNA replication initiation"/>
    <property type="evidence" value="ECO:0007669"/>
    <property type="project" value="TreeGrafter"/>
</dbReference>
<comment type="cofactor">
    <cofactor evidence="12">
        <name>Zn(2+)</name>
        <dbReference type="ChEBI" id="CHEBI:29105"/>
    </cofactor>
    <text evidence="12">Binds 2 zinc ions per subunit.</text>
</comment>
<dbReference type="PROSITE" id="PS51194">
    <property type="entry name" value="HELICASE_CTER"/>
    <property type="match status" value="1"/>
</dbReference>
<feature type="binding site" evidence="12">
    <location>
        <position position="615"/>
    </location>
    <ligand>
        <name>Zn(2+)</name>
        <dbReference type="ChEBI" id="CHEBI:29105"/>
        <label>2</label>
    </ligand>
</feature>
<dbReference type="Proteomes" id="UP000631421">
    <property type="component" value="Unassembled WGS sequence"/>
</dbReference>
<comment type="catalytic activity">
    <reaction evidence="11 12">
        <text>ATP + H2O = ADP + phosphate + H(+)</text>
        <dbReference type="Rhea" id="RHEA:13065"/>
        <dbReference type="ChEBI" id="CHEBI:15377"/>
        <dbReference type="ChEBI" id="CHEBI:15378"/>
        <dbReference type="ChEBI" id="CHEBI:30616"/>
        <dbReference type="ChEBI" id="CHEBI:43474"/>
        <dbReference type="ChEBI" id="CHEBI:456216"/>
        <dbReference type="EC" id="5.6.2.4"/>
    </reaction>
</comment>
<evidence type="ECO:0000256" key="11">
    <source>
        <dbReference type="ARBA" id="ARBA00048988"/>
    </source>
</evidence>
<evidence type="ECO:0000256" key="6">
    <source>
        <dbReference type="ARBA" id="ARBA00022806"/>
    </source>
</evidence>
<dbReference type="InterPro" id="IPR041222">
    <property type="entry name" value="PriA_3primeBD"/>
</dbReference>
<feature type="binding site" evidence="12">
    <location>
        <position position="588"/>
    </location>
    <ligand>
        <name>Zn(2+)</name>
        <dbReference type="ChEBI" id="CHEBI:29105"/>
        <label>2</label>
    </ligand>
</feature>
<dbReference type="RefSeq" id="WP_190349104.1">
    <property type="nucleotide sequence ID" value="NZ_JACJPY010000002.1"/>
</dbReference>
<keyword evidence="4 12" id="KW-0547">Nucleotide-binding</keyword>
<evidence type="ECO:0000256" key="12">
    <source>
        <dbReference type="HAMAP-Rule" id="MF_00983"/>
    </source>
</evidence>
<dbReference type="InterPro" id="IPR027417">
    <property type="entry name" value="P-loop_NTPase"/>
</dbReference>
<comment type="subunit">
    <text evidence="12">Component of the replication restart primosome.</text>
</comment>
<dbReference type="Gene3D" id="3.40.1440.60">
    <property type="entry name" value="PriA, 3(prime) DNA-binding domain"/>
    <property type="match status" value="1"/>
</dbReference>
<name>A0A926UPB1_9CYAN</name>
<feature type="binding site" evidence="12">
    <location>
        <position position="579"/>
    </location>
    <ligand>
        <name>Zn(2+)</name>
        <dbReference type="ChEBI" id="CHEBI:29105"/>
        <label>1</label>
    </ligand>
</feature>
<evidence type="ECO:0000256" key="2">
    <source>
        <dbReference type="ARBA" id="ARBA00022705"/>
    </source>
</evidence>
<dbReference type="Pfam" id="PF00271">
    <property type="entry name" value="Helicase_C"/>
    <property type="match status" value="1"/>
</dbReference>
<dbReference type="CDD" id="cd18804">
    <property type="entry name" value="SF2_C_priA"/>
    <property type="match status" value="1"/>
</dbReference>
<dbReference type="Pfam" id="PF18074">
    <property type="entry name" value="PriA_C"/>
    <property type="match status" value="1"/>
</dbReference>
<evidence type="ECO:0000256" key="4">
    <source>
        <dbReference type="ARBA" id="ARBA00022741"/>
    </source>
</evidence>
<keyword evidence="5 12" id="KW-0378">Hydrolase</keyword>
<keyword evidence="7 12" id="KW-0862">Zinc</keyword>
<keyword evidence="16" id="KW-1185">Reference proteome</keyword>
<feature type="binding site" evidence="12">
    <location>
        <position position="628"/>
    </location>
    <ligand>
        <name>Zn(2+)</name>
        <dbReference type="ChEBI" id="CHEBI:29105"/>
        <label>1</label>
    </ligand>
</feature>
<dbReference type="Pfam" id="PF17764">
    <property type="entry name" value="PriA_3primeBD"/>
    <property type="match status" value="1"/>
</dbReference>
<evidence type="ECO:0000256" key="1">
    <source>
        <dbReference type="ARBA" id="ARBA00022515"/>
    </source>
</evidence>
<comment type="caution">
    <text evidence="15">The sequence shown here is derived from an EMBL/GenBank/DDBJ whole genome shotgun (WGS) entry which is preliminary data.</text>
</comment>
<evidence type="ECO:0000256" key="3">
    <source>
        <dbReference type="ARBA" id="ARBA00022723"/>
    </source>
</evidence>
<dbReference type="Gene3D" id="3.40.50.300">
    <property type="entry name" value="P-loop containing nucleotide triphosphate hydrolases"/>
    <property type="match status" value="2"/>
</dbReference>
<evidence type="ECO:0000256" key="10">
    <source>
        <dbReference type="ARBA" id="ARBA00023235"/>
    </source>
</evidence>
<keyword evidence="1 12" id="KW-0639">Primosome</keyword>
<dbReference type="GO" id="GO:0006302">
    <property type="term" value="P:double-strand break repair"/>
    <property type="evidence" value="ECO:0007669"/>
    <property type="project" value="InterPro"/>
</dbReference>
<reference evidence="15" key="2">
    <citation type="submission" date="2020-08" db="EMBL/GenBank/DDBJ databases">
        <authorList>
            <person name="Chen M."/>
            <person name="Teng W."/>
            <person name="Zhao L."/>
            <person name="Hu C."/>
            <person name="Zhou Y."/>
            <person name="Han B."/>
            <person name="Song L."/>
            <person name="Shu W."/>
        </authorList>
    </citation>
    <scope>NUCLEOTIDE SEQUENCE</scope>
    <source>
        <strain evidence="15">FACHB-1277</strain>
    </source>
</reference>
<evidence type="ECO:0000256" key="9">
    <source>
        <dbReference type="ARBA" id="ARBA00023125"/>
    </source>
</evidence>
<keyword evidence="9 12" id="KW-0238">DNA-binding</keyword>
<dbReference type="HAMAP" id="MF_00983">
    <property type="entry name" value="PriA"/>
    <property type="match status" value="1"/>
</dbReference>
<dbReference type="SUPFAM" id="SSF52540">
    <property type="entry name" value="P-loop containing nucleoside triphosphate hydrolases"/>
    <property type="match status" value="2"/>
</dbReference>
<comment type="catalytic activity">
    <reaction evidence="12">
        <text>Couples ATP hydrolysis with the unwinding of duplex DNA by translocating in the 3'-5' direction.</text>
        <dbReference type="EC" id="5.6.2.4"/>
    </reaction>
</comment>
<dbReference type="InterPro" id="IPR011545">
    <property type="entry name" value="DEAD/DEAH_box_helicase_dom"/>
</dbReference>
<dbReference type="GO" id="GO:0006269">
    <property type="term" value="P:DNA replication, synthesis of primer"/>
    <property type="evidence" value="ECO:0007669"/>
    <property type="project" value="UniProtKB-KW"/>
</dbReference>
<dbReference type="GO" id="GO:1990077">
    <property type="term" value="C:primosome complex"/>
    <property type="evidence" value="ECO:0007669"/>
    <property type="project" value="UniProtKB-UniRule"/>
</dbReference>
<feature type="binding site" evidence="12">
    <location>
        <position position="591"/>
    </location>
    <ligand>
        <name>Zn(2+)</name>
        <dbReference type="ChEBI" id="CHEBI:29105"/>
        <label>2</label>
    </ligand>
</feature>
<comment type="similarity">
    <text evidence="12">Belongs to the helicase family. PriA subfamily.</text>
</comment>
<feature type="binding site" evidence="12">
    <location>
        <position position="631"/>
    </location>
    <ligand>
        <name>Zn(2+)</name>
        <dbReference type="ChEBI" id="CHEBI:29105"/>
        <label>1</label>
    </ligand>
</feature>
<feature type="binding site" evidence="12">
    <location>
        <position position="582"/>
    </location>
    <ligand>
        <name>Zn(2+)</name>
        <dbReference type="ChEBI" id="CHEBI:29105"/>
        <label>1</label>
    </ligand>
</feature>
<dbReference type="PANTHER" id="PTHR30580:SF0">
    <property type="entry name" value="PRIMOSOMAL PROTEIN N"/>
    <property type="match status" value="1"/>
</dbReference>
<dbReference type="GO" id="GO:0003677">
    <property type="term" value="F:DNA binding"/>
    <property type="evidence" value="ECO:0007669"/>
    <property type="project" value="UniProtKB-UniRule"/>
</dbReference>
<evidence type="ECO:0000313" key="15">
    <source>
        <dbReference type="EMBL" id="MBD2148766.1"/>
    </source>
</evidence>
<evidence type="ECO:0000256" key="5">
    <source>
        <dbReference type="ARBA" id="ARBA00022801"/>
    </source>
</evidence>
<dbReference type="GO" id="GO:0008270">
    <property type="term" value="F:zinc ion binding"/>
    <property type="evidence" value="ECO:0007669"/>
    <property type="project" value="UniProtKB-UniRule"/>
</dbReference>
<keyword evidence="10 12" id="KW-0413">Isomerase</keyword>
<dbReference type="SMART" id="SM00490">
    <property type="entry name" value="HELICc"/>
    <property type="match status" value="1"/>
</dbReference>
<dbReference type="InterPro" id="IPR001650">
    <property type="entry name" value="Helicase_C-like"/>
</dbReference>
<comment type="function">
    <text evidence="12">Initiates the restart of stalled replication forks, which reloads the replicative helicase on sites other than the origin of replication. Recognizes and binds to abandoned replication forks and remodels them to uncover a helicase loading site. Promotes assembly of the primosome at these replication forks.</text>
</comment>
<dbReference type="NCBIfam" id="TIGR00595">
    <property type="entry name" value="priA"/>
    <property type="match status" value="1"/>
</dbReference>
<dbReference type="GO" id="GO:0006310">
    <property type="term" value="P:DNA recombination"/>
    <property type="evidence" value="ECO:0007669"/>
    <property type="project" value="InterPro"/>
</dbReference>
<evidence type="ECO:0000256" key="8">
    <source>
        <dbReference type="ARBA" id="ARBA00022840"/>
    </source>
</evidence>
<protein>
    <recommendedName>
        <fullName evidence="12">Replication restart protein PriA</fullName>
    </recommendedName>
    <alternativeName>
        <fullName evidence="12">ATP-dependent DNA helicase PriA</fullName>
        <ecNumber evidence="12">5.6.2.4</ecNumber>
    </alternativeName>
    <alternativeName>
        <fullName evidence="12">DNA 3'-5' helicase PriA</fullName>
    </alternativeName>
</protein>
<dbReference type="InterPro" id="IPR005259">
    <property type="entry name" value="PriA"/>
</dbReference>
<dbReference type="GO" id="GO:0043138">
    <property type="term" value="F:3'-5' DNA helicase activity"/>
    <property type="evidence" value="ECO:0007669"/>
    <property type="project" value="UniProtKB-EC"/>
</dbReference>
<dbReference type="InterPro" id="IPR014001">
    <property type="entry name" value="Helicase_ATP-bd"/>
</dbReference>
<dbReference type="GO" id="GO:0005524">
    <property type="term" value="F:ATP binding"/>
    <property type="evidence" value="ECO:0007669"/>
    <property type="project" value="UniProtKB-UniRule"/>
</dbReference>
<dbReference type="AlphaFoldDB" id="A0A926UPB1"/>
<accession>A0A926UPB1</accession>
<keyword evidence="8 12" id="KW-0067">ATP-binding</keyword>
<dbReference type="EC" id="5.6.2.4" evidence="12"/>
<dbReference type="FunFam" id="3.40.50.300:FF:000489">
    <property type="entry name" value="Primosome assembly protein PriA"/>
    <property type="match status" value="1"/>
</dbReference>
<reference evidence="15" key="1">
    <citation type="journal article" date="2015" name="ISME J.">
        <title>Draft Genome Sequence of Streptomyces incarnatus NRRL8089, which Produces the Nucleoside Antibiotic Sinefungin.</title>
        <authorList>
            <person name="Oshima K."/>
            <person name="Hattori M."/>
            <person name="Shimizu H."/>
            <person name="Fukuda K."/>
            <person name="Nemoto M."/>
            <person name="Inagaki K."/>
            <person name="Tamura T."/>
        </authorList>
    </citation>
    <scope>NUCLEOTIDE SEQUENCE</scope>
    <source>
        <strain evidence="15">FACHB-1277</strain>
    </source>
</reference>
<feature type="domain" description="Helicase C-terminal" evidence="14">
    <location>
        <begin position="623"/>
        <end position="777"/>
    </location>
</feature>
<keyword evidence="3 12" id="KW-0479">Metal-binding</keyword>
<feature type="domain" description="Helicase ATP-binding" evidence="13">
    <location>
        <begin position="349"/>
        <end position="517"/>
    </location>
</feature>
<dbReference type="InterPro" id="IPR042115">
    <property type="entry name" value="PriA_3primeBD_sf"/>
</dbReference>
<organism evidence="15 16">
    <name type="scientific">Pseudanabaena cinerea FACHB-1277</name>
    <dbReference type="NCBI Taxonomy" id="2949581"/>
    <lineage>
        <taxon>Bacteria</taxon>
        <taxon>Bacillati</taxon>
        <taxon>Cyanobacteriota</taxon>
        <taxon>Cyanophyceae</taxon>
        <taxon>Pseudanabaenales</taxon>
        <taxon>Pseudanabaenaceae</taxon>
        <taxon>Pseudanabaena</taxon>
        <taxon>Pseudanabaena cinerea</taxon>
    </lineage>
</organism>
<proteinExistence type="inferred from homology"/>
<gene>
    <name evidence="12 15" type="primary">priA</name>
    <name evidence="15" type="ORF">H6F44_01285</name>
</gene>
<dbReference type="SMART" id="SM00487">
    <property type="entry name" value="DEXDc"/>
    <property type="match status" value="1"/>
</dbReference>
<dbReference type="PROSITE" id="PS51192">
    <property type="entry name" value="HELICASE_ATP_BIND_1"/>
    <property type="match status" value="1"/>
</dbReference>
<feature type="binding site" evidence="12">
    <location>
        <position position="618"/>
    </location>
    <ligand>
        <name>Zn(2+)</name>
        <dbReference type="ChEBI" id="CHEBI:29105"/>
        <label>2</label>
    </ligand>
</feature>
<keyword evidence="6 12" id="KW-0347">Helicase</keyword>
<dbReference type="PANTHER" id="PTHR30580">
    <property type="entry name" value="PRIMOSOMAL PROTEIN N"/>
    <property type="match status" value="1"/>
</dbReference>
<dbReference type="GO" id="GO:0016787">
    <property type="term" value="F:hydrolase activity"/>
    <property type="evidence" value="ECO:0007669"/>
    <property type="project" value="UniProtKB-KW"/>
</dbReference>
<sequence length="885" mass="99462">MKLIDSPPICDRHSQRFVNVIVDCIGINDLLTYRIADEMEVAVGDILSVPVGDRQVGAIALQITDTSKIATRDIEIKSVTAVISSGIFPKAYWELLTRTAEYYRTPLMQTVKTALPPKLLDQSHYRIKVKEIEILPLPAQEEPQDKLAADGLLGHGEQFSLINWEDELENGDHGSIDSDPKSDRKNIPKLPKAAQIVWDFFQEHRTKSKGISRRYIYQKLGKYAGAGLRDLQQRGWVETVLELPQRPQPKYEDVVTLNQLAYGDQKFTPKQMEVLKILQYQGGECLKAELAKLAQASTSVIQGLANKGYVSISKRELLRLGGKSHQVLRDRPKMLTEHQDLALQRILQAIAEGQSAQLLLHGVTGSGKTEVYLQAIASVLEMGKSALVLVPEIGLTPQLTDRFRARFGDAKVNVYHSQLSEGERFDTWRLMLTPEAQVAIGTRSAIFAPLPNLGLIVMDEEHDSSFKQDQPQPCYHARTVAQWRSQLEQIPLVLGSATPSAEMIYAQKENSVIYLELPDRIGNRPMPPIEIVDMRMELKDGNYSIFSRNLQEAIAAMLDKKQQGILFIHRRGYSTFVSCRACGYVAECPHCDVSLSYHDPLIPTAHQPKSAHLRCHYCNHTEMQPQNCPQCGSRYFKYFGSGTQKVEQELVKLFPNIRLIRFDSDSTRNKDQHRLLIDQFRAGEADLLVGTQMLTKGLDIPQVTLVGVVSADGLLNFSDYRAGERAAQTLLQVAGRAGRGDELGHVIIQTYTPEHPAIQAVQQYRLDEFMQMELEMREALRYPPMGQMVLIHLSSENPEAVELAAHGLAEYLRQLEHDWDVLGAVPAAIAKVSNRYRWQVLLKFMPSMLVDVPDLEELKMLVGSLIDAATKQVRVSIDVDPLTIL</sequence>
<evidence type="ECO:0000256" key="7">
    <source>
        <dbReference type="ARBA" id="ARBA00022833"/>
    </source>
</evidence>